<feature type="domain" description="Dihydroprymidine dehydrogenase" evidence="6">
    <location>
        <begin position="24"/>
        <end position="131"/>
    </location>
</feature>
<dbReference type="GO" id="GO:0016639">
    <property type="term" value="F:oxidoreductase activity, acting on the CH-NH2 group of donors, NAD or NADP as acceptor"/>
    <property type="evidence" value="ECO:0007669"/>
    <property type="project" value="InterPro"/>
</dbReference>
<dbReference type="Gene3D" id="3.50.50.60">
    <property type="entry name" value="FAD/NAD(P)-binding domain"/>
    <property type="match status" value="2"/>
</dbReference>
<reference evidence="7" key="1">
    <citation type="submission" date="2018-05" db="EMBL/GenBank/DDBJ databases">
        <authorList>
            <person name="Lanie J.A."/>
            <person name="Ng W.-L."/>
            <person name="Kazmierczak K.M."/>
            <person name="Andrzejewski T.M."/>
            <person name="Davidsen T.M."/>
            <person name="Wayne K.J."/>
            <person name="Tettelin H."/>
            <person name="Glass J.I."/>
            <person name="Rusch D."/>
            <person name="Podicherti R."/>
            <person name="Tsui H.-C.T."/>
            <person name="Winkler M.E."/>
        </authorList>
    </citation>
    <scope>NUCLEOTIDE SEQUENCE</scope>
</reference>
<keyword evidence="1" id="KW-0028">Amino-acid biosynthesis</keyword>
<dbReference type="InterPro" id="IPR036188">
    <property type="entry name" value="FAD/NAD-bd_sf"/>
</dbReference>
<evidence type="ECO:0000256" key="4">
    <source>
        <dbReference type="ARBA" id="ARBA00029440"/>
    </source>
</evidence>
<dbReference type="Gene3D" id="1.10.1060.10">
    <property type="entry name" value="Alpha-helical ferredoxin"/>
    <property type="match status" value="1"/>
</dbReference>
<comment type="pathway">
    <text evidence="4">Amino-acid biosynthesis.</text>
</comment>
<evidence type="ECO:0000256" key="3">
    <source>
        <dbReference type="ARBA" id="ARBA00023164"/>
    </source>
</evidence>
<proteinExistence type="predicted"/>
<evidence type="ECO:0000259" key="6">
    <source>
        <dbReference type="Pfam" id="PF14691"/>
    </source>
</evidence>
<dbReference type="GO" id="GO:0051536">
    <property type="term" value="F:iron-sulfur cluster binding"/>
    <property type="evidence" value="ECO:0007669"/>
    <property type="project" value="InterPro"/>
</dbReference>
<dbReference type="SUPFAM" id="SSF46548">
    <property type="entry name" value="alpha-helical ferredoxin"/>
    <property type="match status" value="1"/>
</dbReference>
<evidence type="ECO:0000256" key="2">
    <source>
        <dbReference type="ARBA" id="ARBA00023002"/>
    </source>
</evidence>
<feature type="domain" description="FAD/NAD(P)-binding" evidence="5">
    <location>
        <begin position="385"/>
        <end position="461"/>
    </location>
</feature>
<accession>A0A382BHE7</accession>
<dbReference type="EMBL" id="UINC01029643">
    <property type="protein sequence ID" value="SVB12702.1"/>
    <property type="molecule type" value="Genomic_DNA"/>
</dbReference>
<dbReference type="GO" id="GO:0006537">
    <property type="term" value="P:glutamate biosynthetic process"/>
    <property type="evidence" value="ECO:0007669"/>
    <property type="project" value="UniProtKB-KW"/>
</dbReference>
<gene>
    <name evidence="7" type="ORF">METZ01_LOCUS165556</name>
</gene>
<dbReference type="PANTHER" id="PTHR43100:SF1">
    <property type="entry name" value="GLUTAMATE SYNTHASE [NADPH] SMALL CHAIN"/>
    <property type="match status" value="1"/>
</dbReference>
<dbReference type="InterPro" id="IPR051394">
    <property type="entry name" value="Glutamate_Synthase"/>
</dbReference>
<sequence>MGKPTGFKEFRRETPETLPVTVRIGNYSEFYEEWSTEKAGLQGSRCMNCAVPFCMSGCPLGNIIPDFNDLVYKNMWEEALTELHSTNNFPEFTGRICPAPCEQSCVLNINEDPVTIEYIEKAISEEGWKNGWIRPSPPISRTGKKVAVVGSGPAGLASAQQLNRAGHQVTVYEKSDAIGGLLRLGIPDFKLEKSIVQRRVDQMEQEGITFITNAYVGRNVAIEDLRKSNDAVLLTGGSTIPRDLPVEGRNLEGVHFAMDYLTQQNEINRGDSIDPSERISAEGKRVVILGGGDTGSDCLGTAHRQGAEIVYQLELLPEPPTERSENDMWPNWPMTLRTSSSHEEGGNRDYNILTKKFSGQDGKLKHLHGVRLEWGKPDETGRPIMIEQEGSEFELETDLVLLAMGFVHPEHEGMIANLKVELDPRGNVKTNTDKMTSIDGVFAAGDMSRGQSLVVWALAEGREAARGVDKYLMGVSNLPRSASTY</sequence>
<dbReference type="AlphaFoldDB" id="A0A382BHE7"/>
<dbReference type="SUPFAM" id="SSF51971">
    <property type="entry name" value="Nucleotide-binding domain"/>
    <property type="match status" value="2"/>
</dbReference>
<dbReference type="InterPro" id="IPR006005">
    <property type="entry name" value="Glut_synth_ssu1"/>
</dbReference>
<evidence type="ECO:0000259" key="5">
    <source>
        <dbReference type="Pfam" id="PF07992"/>
    </source>
</evidence>
<dbReference type="InterPro" id="IPR023753">
    <property type="entry name" value="FAD/NAD-binding_dom"/>
</dbReference>
<evidence type="ECO:0000256" key="1">
    <source>
        <dbReference type="ARBA" id="ARBA00022605"/>
    </source>
</evidence>
<protein>
    <recommendedName>
        <fullName evidence="8">4Fe-4S ferredoxin-type domain-containing protein</fullName>
    </recommendedName>
</protein>
<dbReference type="PANTHER" id="PTHR43100">
    <property type="entry name" value="GLUTAMATE SYNTHASE [NADPH] SMALL CHAIN"/>
    <property type="match status" value="1"/>
</dbReference>
<dbReference type="InterPro" id="IPR009051">
    <property type="entry name" value="Helical_ferredxn"/>
</dbReference>
<feature type="domain" description="FAD/NAD(P)-binding" evidence="5">
    <location>
        <begin position="144"/>
        <end position="319"/>
    </location>
</feature>
<organism evidence="7">
    <name type="scientific">marine metagenome</name>
    <dbReference type="NCBI Taxonomy" id="408172"/>
    <lineage>
        <taxon>unclassified sequences</taxon>
        <taxon>metagenomes</taxon>
        <taxon>ecological metagenomes</taxon>
    </lineage>
</organism>
<dbReference type="Pfam" id="PF14691">
    <property type="entry name" value="Fer4_20"/>
    <property type="match status" value="1"/>
</dbReference>
<keyword evidence="3" id="KW-0314">Glutamate biosynthesis</keyword>
<evidence type="ECO:0008006" key="8">
    <source>
        <dbReference type="Google" id="ProtNLM"/>
    </source>
</evidence>
<evidence type="ECO:0000313" key="7">
    <source>
        <dbReference type="EMBL" id="SVB12702.1"/>
    </source>
</evidence>
<dbReference type="InterPro" id="IPR028261">
    <property type="entry name" value="DPD_II"/>
</dbReference>
<dbReference type="PRINTS" id="PR00419">
    <property type="entry name" value="ADXRDTASE"/>
</dbReference>
<dbReference type="Pfam" id="PF07992">
    <property type="entry name" value="Pyr_redox_2"/>
    <property type="match status" value="2"/>
</dbReference>
<name>A0A382BHE7_9ZZZZ</name>
<keyword evidence="2" id="KW-0560">Oxidoreductase</keyword>
<dbReference type="NCBIfam" id="TIGR01317">
    <property type="entry name" value="GOGAT_sm_gam"/>
    <property type="match status" value="1"/>
</dbReference>